<proteinExistence type="predicted"/>
<gene>
    <name evidence="1" type="ORF">Tci_031722</name>
</gene>
<dbReference type="AlphaFoldDB" id="A0A6L2LHN7"/>
<reference evidence="1" key="1">
    <citation type="journal article" date="2019" name="Sci. Rep.">
        <title>Draft genome of Tanacetum cinerariifolium, the natural source of mosquito coil.</title>
        <authorList>
            <person name="Yamashiro T."/>
            <person name="Shiraishi A."/>
            <person name="Satake H."/>
            <person name="Nakayama K."/>
        </authorList>
    </citation>
    <scope>NUCLEOTIDE SEQUENCE</scope>
</reference>
<evidence type="ECO:0008006" key="2">
    <source>
        <dbReference type="Google" id="ProtNLM"/>
    </source>
</evidence>
<evidence type="ECO:0000313" key="1">
    <source>
        <dbReference type="EMBL" id="GEU59744.1"/>
    </source>
</evidence>
<sequence length="230" mass="25497">METVFNISNYAVENQVKFATCILYGVALTWWKSYVKTVGQDAAHIMPWRTLMKMMTAKAYTARPRNNKPYGDLSYCALNATITMMVRVLPNVTSATELVIWPVTKLALLYGRMFPEESDKIEKYVGGLSNMINGSVMSSKPKTMAYTARPGNNKPYGDLSHYALNATITMMVRVLQNVTSATELAIWSVTLKNQNYENQAGGTGARVMVHALGGGETNQDLNNMDDDINA</sequence>
<name>A0A6L2LHN7_TANCI</name>
<protein>
    <recommendedName>
        <fullName evidence="2">Reverse transcriptase domain-containing protein</fullName>
    </recommendedName>
</protein>
<accession>A0A6L2LHN7</accession>
<dbReference type="EMBL" id="BKCJ010004222">
    <property type="protein sequence ID" value="GEU59744.1"/>
    <property type="molecule type" value="Genomic_DNA"/>
</dbReference>
<organism evidence="1">
    <name type="scientific">Tanacetum cinerariifolium</name>
    <name type="common">Dalmatian daisy</name>
    <name type="synonym">Chrysanthemum cinerariifolium</name>
    <dbReference type="NCBI Taxonomy" id="118510"/>
    <lineage>
        <taxon>Eukaryota</taxon>
        <taxon>Viridiplantae</taxon>
        <taxon>Streptophyta</taxon>
        <taxon>Embryophyta</taxon>
        <taxon>Tracheophyta</taxon>
        <taxon>Spermatophyta</taxon>
        <taxon>Magnoliopsida</taxon>
        <taxon>eudicotyledons</taxon>
        <taxon>Gunneridae</taxon>
        <taxon>Pentapetalae</taxon>
        <taxon>asterids</taxon>
        <taxon>campanulids</taxon>
        <taxon>Asterales</taxon>
        <taxon>Asteraceae</taxon>
        <taxon>Asteroideae</taxon>
        <taxon>Anthemideae</taxon>
        <taxon>Anthemidinae</taxon>
        <taxon>Tanacetum</taxon>
    </lineage>
</organism>
<comment type="caution">
    <text evidence="1">The sequence shown here is derived from an EMBL/GenBank/DDBJ whole genome shotgun (WGS) entry which is preliminary data.</text>
</comment>